<dbReference type="Proteomes" id="UP000656244">
    <property type="component" value="Unassembled WGS sequence"/>
</dbReference>
<keyword evidence="1" id="KW-1133">Transmembrane helix</keyword>
<dbReference type="InterPro" id="IPR021354">
    <property type="entry name" value="DUF2975"/>
</dbReference>
<proteinExistence type="predicted"/>
<keyword evidence="1" id="KW-0812">Transmembrane</keyword>
<sequence>MLKIFKIALTTFIALYVIAMILYLLITLTGGHTAPKHLLRNSFFSSSKLLNFYIYLILDVIKDVILVLALILLLRIGNLFEKKNYFTAYSVKRLNLAGKCFVLVAIMGFFMSIFYHYSFSENIMESMLLPFFYHFMTLIIGLGILVIEETQKCAIYLKEENDLTI</sequence>
<organism evidence="2 3">
    <name type="scientific">Hyunsoonleella aquatilis</name>
    <dbReference type="NCBI Taxonomy" id="2762758"/>
    <lineage>
        <taxon>Bacteria</taxon>
        <taxon>Pseudomonadati</taxon>
        <taxon>Bacteroidota</taxon>
        <taxon>Flavobacteriia</taxon>
        <taxon>Flavobacteriales</taxon>
        <taxon>Flavobacteriaceae</taxon>
    </lineage>
</organism>
<feature type="transmembrane region" description="Helical" evidence="1">
    <location>
        <begin position="94"/>
        <end position="115"/>
    </location>
</feature>
<protein>
    <submittedName>
        <fullName evidence="2">DUF2975 domain-containing protein</fullName>
    </submittedName>
</protein>
<feature type="transmembrane region" description="Helical" evidence="1">
    <location>
        <begin position="52"/>
        <end position="74"/>
    </location>
</feature>
<evidence type="ECO:0000256" key="1">
    <source>
        <dbReference type="SAM" id="Phobius"/>
    </source>
</evidence>
<dbReference type="AlphaFoldDB" id="A0A923H8K6"/>
<feature type="transmembrane region" description="Helical" evidence="1">
    <location>
        <begin position="127"/>
        <end position="147"/>
    </location>
</feature>
<dbReference type="Pfam" id="PF11188">
    <property type="entry name" value="DUF2975"/>
    <property type="match status" value="1"/>
</dbReference>
<evidence type="ECO:0000313" key="2">
    <source>
        <dbReference type="EMBL" id="MBC3756792.1"/>
    </source>
</evidence>
<keyword evidence="1" id="KW-0472">Membrane</keyword>
<dbReference type="EMBL" id="JACNMF010000001">
    <property type="protein sequence ID" value="MBC3756792.1"/>
    <property type="molecule type" value="Genomic_DNA"/>
</dbReference>
<name>A0A923H8K6_9FLAO</name>
<comment type="caution">
    <text evidence="2">The sequence shown here is derived from an EMBL/GenBank/DDBJ whole genome shotgun (WGS) entry which is preliminary data.</text>
</comment>
<gene>
    <name evidence="2" type="ORF">H7U19_00135</name>
</gene>
<feature type="transmembrane region" description="Helical" evidence="1">
    <location>
        <begin position="7"/>
        <end position="32"/>
    </location>
</feature>
<reference evidence="2" key="1">
    <citation type="submission" date="2020-08" db="EMBL/GenBank/DDBJ databases">
        <title>Hyunsoonleella sp. strain SJ7 genome sequencing and assembly.</title>
        <authorList>
            <person name="Kim I."/>
        </authorList>
    </citation>
    <scope>NUCLEOTIDE SEQUENCE</scope>
    <source>
        <strain evidence="2">SJ7</strain>
    </source>
</reference>
<dbReference type="RefSeq" id="WP_186557813.1">
    <property type="nucleotide sequence ID" value="NZ_JACNMF010000001.1"/>
</dbReference>
<accession>A0A923H8K6</accession>
<keyword evidence="3" id="KW-1185">Reference proteome</keyword>
<evidence type="ECO:0000313" key="3">
    <source>
        <dbReference type="Proteomes" id="UP000656244"/>
    </source>
</evidence>